<protein>
    <submittedName>
        <fullName evidence="1">Uncharacterized protein</fullName>
    </submittedName>
</protein>
<sequence length="47" mass="5171">LFLAMFALPLSNRGIMAHTVKYVYVLMKLSTSITICAGNDEHCLVGQ</sequence>
<dbReference type="EMBL" id="FNNH01000056">
    <property type="protein sequence ID" value="SDX07714.1"/>
    <property type="molecule type" value="Genomic_DNA"/>
</dbReference>
<accession>A0A1H2YSQ0</accession>
<feature type="non-terminal residue" evidence="1">
    <location>
        <position position="1"/>
    </location>
</feature>
<dbReference type="Proteomes" id="UP000183454">
    <property type="component" value="Unassembled WGS sequence"/>
</dbReference>
<evidence type="ECO:0000313" key="2">
    <source>
        <dbReference type="Proteomes" id="UP000183454"/>
    </source>
</evidence>
<proteinExistence type="predicted"/>
<organism evidence="1 2">
    <name type="scientific">Nitrosomonas communis</name>
    <dbReference type="NCBI Taxonomy" id="44574"/>
    <lineage>
        <taxon>Bacteria</taxon>
        <taxon>Pseudomonadati</taxon>
        <taxon>Pseudomonadota</taxon>
        <taxon>Betaproteobacteria</taxon>
        <taxon>Nitrosomonadales</taxon>
        <taxon>Nitrosomonadaceae</taxon>
        <taxon>Nitrosomonas</taxon>
    </lineage>
</organism>
<dbReference type="AlphaFoldDB" id="A0A1H2YSQ0"/>
<reference evidence="1 2" key="1">
    <citation type="submission" date="2016-10" db="EMBL/GenBank/DDBJ databases">
        <authorList>
            <person name="de Groot N.N."/>
        </authorList>
    </citation>
    <scope>NUCLEOTIDE SEQUENCE [LARGE SCALE GENOMIC DNA]</scope>
    <source>
        <strain evidence="1 2">Nm110</strain>
    </source>
</reference>
<evidence type="ECO:0000313" key="1">
    <source>
        <dbReference type="EMBL" id="SDX07714.1"/>
    </source>
</evidence>
<gene>
    <name evidence="1" type="ORF">SAMN05421882_105617</name>
</gene>
<name>A0A1H2YSQ0_9PROT</name>